<evidence type="ECO:0000256" key="4">
    <source>
        <dbReference type="ARBA" id="ARBA00004406"/>
    </source>
</evidence>
<comment type="subcellular location">
    <subcellularLocation>
        <location evidence="4">Endoplasmic reticulum membrane</location>
        <topology evidence="4">Peripheral membrane protein</topology>
    </subcellularLocation>
    <subcellularLocation>
        <location evidence="3">Microsome membrane</location>
        <topology evidence="3">Peripheral membrane protein</topology>
    </subcellularLocation>
</comment>
<evidence type="ECO:0000313" key="17">
    <source>
        <dbReference type="Proteomes" id="UP000504633"/>
    </source>
</evidence>
<dbReference type="InterPro" id="IPR001128">
    <property type="entry name" value="Cyt_P450"/>
</dbReference>
<gene>
    <name evidence="18" type="primary">LOC111593852</name>
</gene>
<evidence type="ECO:0000256" key="3">
    <source>
        <dbReference type="ARBA" id="ARBA00004174"/>
    </source>
</evidence>
<dbReference type="GeneID" id="111593852"/>
<dbReference type="Gene3D" id="1.10.630.10">
    <property type="entry name" value="Cytochrome P450"/>
    <property type="match status" value="1"/>
</dbReference>
<dbReference type="PANTHER" id="PTHR24292:SF54">
    <property type="entry name" value="CYP9F3-RELATED"/>
    <property type="match status" value="1"/>
</dbReference>
<evidence type="ECO:0000256" key="11">
    <source>
        <dbReference type="ARBA" id="ARBA00023004"/>
    </source>
</evidence>
<comment type="similarity">
    <text evidence="5 15">Belongs to the cytochrome P450 family.</text>
</comment>
<evidence type="ECO:0000256" key="1">
    <source>
        <dbReference type="ARBA" id="ARBA00001971"/>
    </source>
</evidence>
<comment type="function">
    <text evidence="2">May be involved in the metabolism of insect hormones and in the breakdown of synthetic insecticides.</text>
</comment>
<dbReference type="KEGG" id="dhe:111593852"/>
<dbReference type="OMA" id="EHKHEIR"/>
<dbReference type="GO" id="GO:0005506">
    <property type="term" value="F:iron ion binding"/>
    <property type="evidence" value="ECO:0007669"/>
    <property type="project" value="InterPro"/>
</dbReference>
<dbReference type="Proteomes" id="UP000504633">
    <property type="component" value="Unplaced"/>
</dbReference>
<dbReference type="InterPro" id="IPR017972">
    <property type="entry name" value="Cyt_P450_CS"/>
</dbReference>
<keyword evidence="8" id="KW-0256">Endoplasmic reticulum</keyword>
<keyword evidence="7 14" id="KW-0479">Metal-binding</keyword>
<dbReference type="SUPFAM" id="SSF48264">
    <property type="entry name" value="Cytochrome P450"/>
    <property type="match status" value="1"/>
</dbReference>
<feature type="binding site" description="axial binding residue" evidence="14">
    <location>
        <position position="471"/>
    </location>
    <ligand>
        <name>heme</name>
        <dbReference type="ChEBI" id="CHEBI:30413"/>
    </ligand>
    <ligandPart>
        <name>Fe</name>
        <dbReference type="ChEBI" id="CHEBI:18248"/>
    </ligandPart>
</feature>
<evidence type="ECO:0000256" key="15">
    <source>
        <dbReference type="RuleBase" id="RU000461"/>
    </source>
</evidence>
<organism evidence="17 18">
    <name type="scientific">Drosophila hydei</name>
    <name type="common">Fruit fly</name>
    <dbReference type="NCBI Taxonomy" id="7224"/>
    <lineage>
        <taxon>Eukaryota</taxon>
        <taxon>Metazoa</taxon>
        <taxon>Ecdysozoa</taxon>
        <taxon>Arthropoda</taxon>
        <taxon>Hexapoda</taxon>
        <taxon>Insecta</taxon>
        <taxon>Pterygota</taxon>
        <taxon>Neoptera</taxon>
        <taxon>Endopterygota</taxon>
        <taxon>Diptera</taxon>
        <taxon>Brachycera</taxon>
        <taxon>Muscomorpha</taxon>
        <taxon>Ephydroidea</taxon>
        <taxon>Drosophilidae</taxon>
        <taxon>Drosophila</taxon>
    </lineage>
</organism>
<dbReference type="PRINTS" id="PR00463">
    <property type="entry name" value="EP450I"/>
</dbReference>
<dbReference type="GO" id="GO:0020037">
    <property type="term" value="F:heme binding"/>
    <property type="evidence" value="ECO:0007669"/>
    <property type="project" value="InterPro"/>
</dbReference>
<dbReference type="GO" id="GO:0004497">
    <property type="term" value="F:monooxygenase activity"/>
    <property type="evidence" value="ECO:0007669"/>
    <property type="project" value="UniProtKB-KW"/>
</dbReference>
<keyword evidence="13" id="KW-0472">Membrane</keyword>
<dbReference type="PROSITE" id="PS00086">
    <property type="entry name" value="CYTOCHROME_P450"/>
    <property type="match status" value="1"/>
</dbReference>
<evidence type="ECO:0000256" key="5">
    <source>
        <dbReference type="ARBA" id="ARBA00010617"/>
    </source>
</evidence>
<dbReference type="AlphaFoldDB" id="A0A6J1LBU0"/>
<evidence type="ECO:0000256" key="14">
    <source>
        <dbReference type="PIRSR" id="PIRSR602401-1"/>
    </source>
</evidence>
<dbReference type="InterPro" id="IPR050476">
    <property type="entry name" value="Insect_CytP450_Detox"/>
</dbReference>
<dbReference type="InterPro" id="IPR002401">
    <property type="entry name" value="Cyt_P450_E_grp-I"/>
</dbReference>
<keyword evidence="10 15" id="KW-0560">Oxidoreductase</keyword>
<keyword evidence="11 14" id="KW-0408">Iron</keyword>
<dbReference type="PRINTS" id="PR00385">
    <property type="entry name" value="P450"/>
</dbReference>
<dbReference type="GO" id="GO:0005789">
    <property type="term" value="C:endoplasmic reticulum membrane"/>
    <property type="evidence" value="ECO:0007669"/>
    <property type="project" value="UniProtKB-SubCell"/>
</dbReference>
<evidence type="ECO:0000313" key="18">
    <source>
        <dbReference type="RefSeq" id="XP_023162666.2"/>
    </source>
</evidence>
<feature type="coiled-coil region" evidence="16">
    <location>
        <begin position="279"/>
        <end position="306"/>
    </location>
</feature>
<evidence type="ECO:0000256" key="9">
    <source>
        <dbReference type="ARBA" id="ARBA00022848"/>
    </source>
</evidence>
<dbReference type="OrthoDB" id="2789670at2759"/>
<proteinExistence type="inferred from homology"/>
<sequence>MALVELFFVLTFLGALFYKWSVSSFAYFKRRGVAHERPLPFFGNLPLSVMLGNDSYVRHSIQLHQRLKQHKVYGVYNLREPLYYLSDSDLIGQVFIKHFDTFTNHRPGIGNEHDTGDISVMSKSLLSLRDRRWKQMRKTLTPAFTGVKIRLMFELINSCNVEAVQYVERKLRTSEGEGIELELKEFFTRYTNDVIASTAFGVQVNSYVDEQNEFFTFGQRVLQFSFWGGIKVFLYIVMPKIMKALRVPVIDLNNVAYFKRLVFGAMEQRREQNIVRPDMIQLLMEAQQAEQQQQQLKEEQGQQLSQDAAAFSDVDLLAQCLLFFSAGFETVSTCLSFTTYELLMNPEVQQQLYEEILAVEEQLAGKPLDYDSLMGMKYLDCIISESLRKWPPAIVIDRMCSADFELKDEAGALIVKLSKGDLVHVPIVALHYDPDNFEEPEKFRPERFDEEHKHEIRPNTYVPFGVGQRSCIGNRLALMEVKSLIYQMVLRFHLRPAERTVRDMMASIEGFRMEPRELFWCRFETRKKSN</sequence>
<evidence type="ECO:0000256" key="6">
    <source>
        <dbReference type="ARBA" id="ARBA00022617"/>
    </source>
</evidence>
<evidence type="ECO:0000256" key="7">
    <source>
        <dbReference type="ARBA" id="ARBA00022723"/>
    </source>
</evidence>
<keyword evidence="12 15" id="KW-0503">Monooxygenase</keyword>
<evidence type="ECO:0000256" key="8">
    <source>
        <dbReference type="ARBA" id="ARBA00022824"/>
    </source>
</evidence>
<evidence type="ECO:0000256" key="2">
    <source>
        <dbReference type="ARBA" id="ARBA00003690"/>
    </source>
</evidence>
<protein>
    <submittedName>
        <fullName evidence="18">Cytochrome P450 9c1</fullName>
    </submittedName>
</protein>
<evidence type="ECO:0000256" key="13">
    <source>
        <dbReference type="ARBA" id="ARBA00023136"/>
    </source>
</evidence>
<accession>A0A6J1LBU0</accession>
<dbReference type="Pfam" id="PF00067">
    <property type="entry name" value="p450"/>
    <property type="match status" value="1"/>
</dbReference>
<dbReference type="RefSeq" id="XP_023162666.2">
    <property type="nucleotide sequence ID" value="XM_023306898.2"/>
</dbReference>
<reference evidence="18" key="1">
    <citation type="submission" date="2025-08" db="UniProtKB">
        <authorList>
            <consortium name="RefSeq"/>
        </authorList>
    </citation>
    <scope>IDENTIFICATION</scope>
    <source>
        <strain evidence="18">15085-1641.00</strain>
        <tissue evidence="18">Whole body</tissue>
    </source>
</reference>
<dbReference type="InterPro" id="IPR036396">
    <property type="entry name" value="Cyt_P450_sf"/>
</dbReference>
<keyword evidence="17" id="KW-1185">Reference proteome</keyword>
<evidence type="ECO:0000256" key="10">
    <source>
        <dbReference type="ARBA" id="ARBA00023002"/>
    </source>
</evidence>
<dbReference type="PANTHER" id="PTHR24292">
    <property type="entry name" value="CYTOCHROME P450"/>
    <property type="match status" value="1"/>
</dbReference>
<name>A0A6J1LBU0_DROHY</name>
<dbReference type="CDD" id="cd11056">
    <property type="entry name" value="CYP6-like"/>
    <property type="match status" value="1"/>
</dbReference>
<dbReference type="CTD" id="37941"/>
<comment type="cofactor">
    <cofactor evidence="1 14">
        <name>heme</name>
        <dbReference type="ChEBI" id="CHEBI:30413"/>
    </cofactor>
</comment>
<keyword evidence="16" id="KW-0175">Coiled coil</keyword>
<keyword evidence="6 14" id="KW-0349">Heme</keyword>
<dbReference type="FunFam" id="1.10.630.10:FF:000042">
    <property type="entry name" value="Cytochrome P450"/>
    <property type="match status" value="1"/>
</dbReference>
<evidence type="ECO:0000256" key="12">
    <source>
        <dbReference type="ARBA" id="ARBA00023033"/>
    </source>
</evidence>
<evidence type="ECO:0000256" key="16">
    <source>
        <dbReference type="SAM" id="Coils"/>
    </source>
</evidence>
<dbReference type="GO" id="GO:0016705">
    <property type="term" value="F:oxidoreductase activity, acting on paired donors, with incorporation or reduction of molecular oxygen"/>
    <property type="evidence" value="ECO:0007669"/>
    <property type="project" value="InterPro"/>
</dbReference>
<keyword evidence="9" id="KW-0492">Microsome</keyword>